<dbReference type="Gene3D" id="3.30.70.120">
    <property type="match status" value="1"/>
</dbReference>
<dbReference type="EMBL" id="DSUJ01000008">
    <property type="protein sequence ID" value="HFI91970.1"/>
    <property type="molecule type" value="Genomic_DNA"/>
</dbReference>
<evidence type="ECO:0000313" key="2">
    <source>
        <dbReference type="EMBL" id="HFI91970.1"/>
    </source>
</evidence>
<name>A0A7V3E7G2_9BACT</name>
<comment type="caution">
    <text evidence="2">The sequence shown here is derived from an EMBL/GenBank/DDBJ whole genome shotgun (WGS) entry which is preliminary data.</text>
</comment>
<dbReference type="Pfam" id="PF02641">
    <property type="entry name" value="DUF190"/>
    <property type="match status" value="1"/>
</dbReference>
<proteinExistence type="inferred from homology"/>
<evidence type="ECO:0000256" key="1">
    <source>
        <dbReference type="ARBA" id="ARBA00010554"/>
    </source>
</evidence>
<dbReference type="PANTHER" id="PTHR35983">
    <property type="entry name" value="UPF0166 PROTEIN TM_0021"/>
    <property type="match status" value="1"/>
</dbReference>
<gene>
    <name evidence="2" type="ORF">ENS31_10665</name>
</gene>
<dbReference type="InterPro" id="IPR003793">
    <property type="entry name" value="UPF0166"/>
</dbReference>
<reference evidence="2" key="1">
    <citation type="journal article" date="2020" name="mSystems">
        <title>Genome- and Community-Level Interaction Insights into Carbon Utilization and Element Cycling Functions of Hydrothermarchaeota in Hydrothermal Sediment.</title>
        <authorList>
            <person name="Zhou Z."/>
            <person name="Liu Y."/>
            <person name="Xu W."/>
            <person name="Pan J."/>
            <person name="Luo Z.H."/>
            <person name="Li M."/>
        </authorList>
    </citation>
    <scope>NUCLEOTIDE SEQUENCE [LARGE SCALE GENOMIC DNA]</scope>
    <source>
        <strain evidence="2">SpSt-479</strain>
    </source>
</reference>
<dbReference type="SUPFAM" id="SSF54913">
    <property type="entry name" value="GlnB-like"/>
    <property type="match status" value="1"/>
</dbReference>
<dbReference type="PANTHER" id="PTHR35983:SF1">
    <property type="entry name" value="UPF0166 PROTEIN TM_0021"/>
    <property type="match status" value="1"/>
</dbReference>
<dbReference type="AlphaFoldDB" id="A0A7V3E7G2"/>
<accession>A0A7V3E7G2</accession>
<sequence>MEIKGEAKLIRIFIGESDKIGHIPAYEKIVLEARRCGLAGATVFKGIMGFGRNSVIHTSKILRLSEDLPLIIEIVDEIEKVENFLKELHDIFEQANCGGLITMEKV</sequence>
<protein>
    <submittedName>
        <fullName evidence="2">DUF190 domain-containing protein</fullName>
    </submittedName>
</protein>
<organism evidence="2">
    <name type="scientific">Ignavibacterium album</name>
    <dbReference type="NCBI Taxonomy" id="591197"/>
    <lineage>
        <taxon>Bacteria</taxon>
        <taxon>Pseudomonadati</taxon>
        <taxon>Ignavibacteriota</taxon>
        <taxon>Ignavibacteria</taxon>
        <taxon>Ignavibacteriales</taxon>
        <taxon>Ignavibacteriaceae</taxon>
        <taxon>Ignavibacterium</taxon>
    </lineage>
</organism>
<dbReference type="InterPro" id="IPR015867">
    <property type="entry name" value="N-reg_PII/ATP_PRibTrfase_C"/>
</dbReference>
<comment type="similarity">
    <text evidence="1">Belongs to the UPF0166 family.</text>
</comment>
<dbReference type="InterPro" id="IPR011322">
    <property type="entry name" value="N-reg_PII-like_a/b"/>
</dbReference>